<organism evidence="3 4">
    <name type="scientific">Ornithinimicrobium tianjinense</name>
    <dbReference type="NCBI Taxonomy" id="1195761"/>
    <lineage>
        <taxon>Bacteria</taxon>
        <taxon>Bacillati</taxon>
        <taxon>Actinomycetota</taxon>
        <taxon>Actinomycetes</taxon>
        <taxon>Micrococcales</taxon>
        <taxon>Ornithinimicrobiaceae</taxon>
        <taxon>Ornithinimicrobium</taxon>
    </lineage>
</organism>
<evidence type="ECO:0008006" key="5">
    <source>
        <dbReference type="Google" id="ProtNLM"/>
    </source>
</evidence>
<dbReference type="Gene3D" id="2.130.10.10">
    <property type="entry name" value="YVTN repeat-like/Quinoprotein amine dehydrogenase"/>
    <property type="match status" value="1"/>
</dbReference>
<evidence type="ECO:0000313" key="4">
    <source>
        <dbReference type="Proteomes" id="UP000605670"/>
    </source>
</evidence>
<accession>A0A917F4K4</accession>
<name>A0A917F4K4_9MICO</name>
<dbReference type="SUPFAM" id="SSF50939">
    <property type="entry name" value="Sialidases"/>
    <property type="match status" value="1"/>
</dbReference>
<gene>
    <name evidence="3" type="ORF">GCM10011366_11970</name>
</gene>
<keyword evidence="2" id="KW-0812">Transmembrane</keyword>
<keyword evidence="2" id="KW-0472">Membrane</keyword>
<evidence type="ECO:0000256" key="2">
    <source>
        <dbReference type="SAM" id="Phobius"/>
    </source>
</evidence>
<comment type="caution">
    <text evidence="3">The sequence shown here is derived from an EMBL/GenBank/DDBJ whole genome shotgun (WGS) entry which is preliminary data.</text>
</comment>
<reference evidence="3" key="2">
    <citation type="submission" date="2020-09" db="EMBL/GenBank/DDBJ databases">
        <authorList>
            <person name="Sun Q."/>
            <person name="Zhou Y."/>
        </authorList>
    </citation>
    <scope>NUCLEOTIDE SEQUENCE</scope>
    <source>
        <strain evidence="3">CGMCC 1.12160</strain>
    </source>
</reference>
<dbReference type="Proteomes" id="UP000605670">
    <property type="component" value="Unassembled WGS sequence"/>
</dbReference>
<reference evidence="3" key="1">
    <citation type="journal article" date="2014" name="Int. J. Syst. Evol. Microbiol.">
        <title>Complete genome sequence of Corynebacterium casei LMG S-19264T (=DSM 44701T), isolated from a smear-ripened cheese.</title>
        <authorList>
            <consortium name="US DOE Joint Genome Institute (JGI-PGF)"/>
            <person name="Walter F."/>
            <person name="Albersmeier A."/>
            <person name="Kalinowski J."/>
            <person name="Ruckert C."/>
        </authorList>
    </citation>
    <scope>NUCLEOTIDE SEQUENCE</scope>
    <source>
        <strain evidence="3">CGMCC 1.12160</strain>
    </source>
</reference>
<sequence>MNDDLNRWGPGADREEPVVEEFFAAHRRAVVEHDADEQTWEAIRVRAGRTGRGGRGGLWFLGGVVAATAAATTAFLLAGQGLGGDVAEAPPASTPTDQVVATSTAAPSTTDDTTAGTTDGASDTTGTGAAEEPVAEPSTGTVLPMLDPDATIAVAGHPSGDESPLRVSVGQYDCEAGEREWACPALLVSEDSGQTWTRTVDMFTSGFYGAVSARGHIWMWGPDLTDTDRDDIPVTPSRLVRSDDGGQTWVEVATRGTTLGVETFRSTLVVVTEGCAGGGPEECAEVVVTDLTADDATSGRRTATLEGADPLLCTTFPAPGDLPRAEIYATYDAVYVEAVGGVYRLADGASVASVVERPRDCADVLPAPESKDGLVAWEPGTAAVWTSADGGASWQEVTDLPGGVSAAASNDGTRMVIDTDQGVFVGTGGAWVRVTSVDEAEVSEIWPLGGESVRVSGRYRYVAPDLVQHDGRDLAASWLTEDGGQTWTEEPQLAIPGAP</sequence>
<feature type="compositionally biased region" description="Low complexity" evidence="1">
    <location>
        <begin position="101"/>
        <end position="130"/>
    </location>
</feature>
<protein>
    <recommendedName>
        <fullName evidence="5">BNR/Asp-box repeat-containing protein</fullName>
    </recommendedName>
</protein>
<dbReference type="AlphaFoldDB" id="A0A917F4K4"/>
<dbReference type="InterPro" id="IPR036278">
    <property type="entry name" value="Sialidase_sf"/>
</dbReference>
<dbReference type="RefSeq" id="WP_188428708.1">
    <property type="nucleotide sequence ID" value="NZ_BAABKH010000005.1"/>
</dbReference>
<dbReference type="Gene3D" id="2.120.10.10">
    <property type="match status" value="1"/>
</dbReference>
<keyword evidence="4" id="KW-1185">Reference proteome</keyword>
<keyword evidence="2" id="KW-1133">Transmembrane helix</keyword>
<feature type="region of interest" description="Disordered" evidence="1">
    <location>
        <begin position="87"/>
        <end position="142"/>
    </location>
</feature>
<dbReference type="EMBL" id="BMEM01000001">
    <property type="protein sequence ID" value="GGF45818.1"/>
    <property type="molecule type" value="Genomic_DNA"/>
</dbReference>
<evidence type="ECO:0000256" key="1">
    <source>
        <dbReference type="SAM" id="MobiDB-lite"/>
    </source>
</evidence>
<feature type="transmembrane region" description="Helical" evidence="2">
    <location>
        <begin position="58"/>
        <end position="78"/>
    </location>
</feature>
<proteinExistence type="predicted"/>
<evidence type="ECO:0000313" key="3">
    <source>
        <dbReference type="EMBL" id="GGF45818.1"/>
    </source>
</evidence>
<dbReference type="InterPro" id="IPR015943">
    <property type="entry name" value="WD40/YVTN_repeat-like_dom_sf"/>
</dbReference>